<keyword evidence="3 6" id="KW-0812">Transmembrane</keyword>
<dbReference type="PANTHER" id="PTHR16172">
    <property type="entry name" value="MAJOR FACILITATOR SUPERFAMILY DOMAIN-CONTAINING PROTEIN 6-LIKE"/>
    <property type="match status" value="1"/>
</dbReference>
<keyword evidence="5 6" id="KW-0472">Membrane</keyword>
<evidence type="ECO:0000313" key="9">
    <source>
        <dbReference type="Proteomes" id="UP000663880"/>
    </source>
</evidence>
<name>A0A821LFK3_9NEOP</name>
<dbReference type="GO" id="GO:0016020">
    <property type="term" value="C:membrane"/>
    <property type="evidence" value="ECO:0007669"/>
    <property type="project" value="UniProtKB-SubCell"/>
</dbReference>
<comment type="caution">
    <text evidence="8">The sequence shown here is derived from an EMBL/GenBank/DDBJ whole genome shotgun (WGS) entry which is preliminary data.</text>
</comment>
<feature type="domain" description="Major facilitator superfamily (MFS) profile" evidence="7">
    <location>
        <begin position="512"/>
        <end position="732"/>
    </location>
</feature>
<dbReference type="SUPFAM" id="SSF103473">
    <property type="entry name" value="MFS general substrate transporter"/>
    <property type="match status" value="2"/>
</dbReference>
<feature type="transmembrane region" description="Helical" evidence="6">
    <location>
        <begin position="49"/>
        <end position="69"/>
    </location>
</feature>
<dbReference type="AlphaFoldDB" id="A0A821LFK3"/>
<feature type="transmembrane region" description="Helical" evidence="6">
    <location>
        <begin position="468"/>
        <end position="489"/>
    </location>
</feature>
<proteinExistence type="inferred from homology"/>
<evidence type="ECO:0000313" key="8">
    <source>
        <dbReference type="EMBL" id="CAF4750176.1"/>
    </source>
</evidence>
<protein>
    <recommendedName>
        <fullName evidence="7">Major facilitator superfamily (MFS) profile domain-containing protein</fullName>
    </recommendedName>
</protein>
<dbReference type="Pfam" id="PF12832">
    <property type="entry name" value="MFS_1_like"/>
    <property type="match status" value="1"/>
</dbReference>
<reference evidence="8" key="1">
    <citation type="submission" date="2021-02" db="EMBL/GenBank/DDBJ databases">
        <authorList>
            <person name="Steward A R."/>
        </authorList>
    </citation>
    <scope>NUCLEOTIDE SEQUENCE</scope>
</reference>
<evidence type="ECO:0000256" key="1">
    <source>
        <dbReference type="ARBA" id="ARBA00004141"/>
    </source>
</evidence>
<feature type="transmembrane region" description="Helical" evidence="6">
    <location>
        <begin position="399"/>
        <end position="428"/>
    </location>
</feature>
<feature type="transmembrane region" description="Helical" evidence="6">
    <location>
        <begin position="680"/>
        <end position="699"/>
    </location>
</feature>
<feature type="transmembrane region" description="Helical" evidence="6">
    <location>
        <begin position="440"/>
        <end position="462"/>
    </location>
</feature>
<evidence type="ECO:0000259" key="7">
    <source>
        <dbReference type="PROSITE" id="PS50850"/>
    </source>
</evidence>
<dbReference type="CDD" id="cd17335">
    <property type="entry name" value="MFS_MFSD6"/>
    <property type="match status" value="1"/>
</dbReference>
<dbReference type="PANTHER" id="PTHR16172:SF30">
    <property type="entry name" value="SUGAR BABY, ISOFORM C"/>
    <property type="match status" value="1"/>
</dbReference>
<dbReference type="GO" id="GO:0022857">
    <property type="term" value="F:transmembrane transporter activity"/>
    <property type="evidence" value="ECO:0007669"/>
    <property type="project" value="InterPro"/>
</dbReference>
<evidence type="ECO:0000256" key="2">
    <source>
        <dbReference type="ARBA" id="ARBA00005241"/>
    </source>
</evidence>
<feature type="transmembrane region" description="Helical" evidence="6">
    <location>
        <begin position="20"/>
        <end position="37"/>
    </location>
</feature>
<dbReference type="InterPro" id="IPR024989">
    <property type="entry name" value="MFS_assoc_dom"/>
</dbReference>
<evidence type="ECO:0000256" key="5">
    <source>
        <dbReference type="ARBA" id="ARBA00023136"/>
    </source>
</evidence>
<dbReference type="Proteomes" id="UP000663880">
    <property type="component" value="Unassembled WGS sequence"/>
</dbReference>
<feature type="transmembrane region" description="Helical" evidence="6">
    <location>
        <begin position="616"/>
        <end position="636"/>
    </location>
</feature>
<dbReference type="InterPro" id="IPR036259">
    <property type="entry name" value="MFS_trans_sf"/>
</dbReference>
<dbReference type="EMBL" id="CAJOBZ010000001">
    <property type="protein sequence ID" value="CAF4750176.1"/>
    <property type="molecule type" value="Genomic_DNA"/>
</dbReference>
<evidence type="ECO:0000256" key="4">
    <source>
        <dbReference type="ARBA" id="ARBA00022989"/>
    </source>
</evidence>
<feature type="transmembrane region" description="Helical" evidence="6">
    <location>
        <begin position="78"/>
        <end position="96"/>
    </location>
</feature>
<evidence type="ECO:0000256" key="6">
    <source>
        <dbReference type="SAM" id="Phobius"/>
    </source>
</evidence>
<keyword evidence="4 6" id="KW-1133">Transmembrane helix</keyword>
<sequence length="732" mass="81476">MLPLNMKIDKKLLPIKGHFILYSAGTAPLIPYLSTYARQLGFSSTTVGLIYTILPIFSLLATPIFGFLADRFRIQKTIFIFFQIVIIVSFASIYFIPQSGLNLTVELDCGDGATVLKSCYRNAREIDQCSVMSLGSQNSTTQCKMSCDMTSPKMWQTVCEHWHIPKYCYSHTNSINYTSFISNISMKEDKCAYISTDNVTLEGYTFKPSCRIGGGFVDVNEPCILDCVNNQLSNILGENKANMTCLNDTLNYRLCNKDVGNMVLGSQLDKCQANCELDTSAPWKLMEICSGWGADVTDVCKPKTPAGEQLPKTLSFTGNIRLSSTVTEHSCVFIRLTDIVMPDGTVHYPNCITKAQYEMEMNLFHPLCEIDCDHAQVNELLQSAKDSTSEETYQYTKQFWMFFVFMILNWIAGGVVVAFADAICFNLLGTKKNSYGKQRLWGSVGFGLLSLISGSLIDLFSAGAYKDYTIAFVLMFVFMCGDVVVSSFMKVESLAFSLNILSDVGTLFKSARNCVFMLWTICVGLCTGLLWQFLFWHIEDVARLTCDGADYVKTLQGLVSAIQTFGGEIPFMFLSGYIIKKIGHVNVMSIVLIAFGVRFVLYSFLTNAWWVLPIEIFQGVTFGMFYPTMTSYASLVSPPGTENTVQGLVGAIFGGVGTSLGSLIGGYMYQTYKGWNTFRWFGFGAVNVGVLHVIAQYLLKDKPHLDQGYSSVIHYGHTNDAVNILDDDPDFM</sequence>
<comment type="similarity">
    <text evidence="2">Belongs to the major facilitator superfamily. MFSD6 family.</text>
</comment>
<dbReference type="InterPro" id="IPR051717">
    <property type="entry name" value="MFS_MFSD6"/>
</dbReference>
<dbReference type="OrthoDB" id="515887at2759"/>
<comment type="subcellular location">
    <subcellularLocation>
        <location evidence="1">Membrane</location>
        <topology evidence="1">Multi-pass membrane protein</topology>
    </subcellularLocation>
</comment>
<evidence type="ECO:0000256" key="3">
    <source>
        <dbReference type="ARBA" id="ARBA00022692"/>
    </source>
</evidence>
<dbReference type="PROSITE" id="PS50850">
    <property type="entry name" value="MFS"/>
    <property type="match status" value="1"/>
</dbReference>
<accession>A0A821LFK3</accession>
<feature type="transmembrane region" description="Helical" evidence="6">
    <location>
        <begin position="516"/>
        <end position="538"/>
    </location>
</feature>
<gene>
    <name evidence="8" type="ORF">PMACD_LOCUS627</name>
</gene>
<keyword evidence="9" id="KW-1185">Reference proteome</keyword>
<feature type="transmembrane region" description="Helical" evidence="6">
    <location>
        <begin position="648"/>
        <end position="668"/>
    </location>
</feature>
<dbReference type="InterPro" id="IPR020846">
    <property type="entry name" value="MFS_dom"/>
</dbReference>
<feature type="transmembrane region" description="Helical" evidence="6">
    <location>
        <begin position="590"/>
        <end position="610"/>
    </location>
</feature>
<organism evidence="8 9">
    <name type="scientific">Pieris macdunnoughi</name>
    <dbReference type="NCBI Taxonomy" id="345717"/>
    <lineage>
        <taxon>Eukaryota</taxon>
        <taxon>Metazoa</taxon>
        <taxon>Ecdysozoa</taxon>
        <taxon>Arthropoda</taxon>
        <taxon>Hexapoda</taxon>
        <taxon>Insecta</taxon>
        <taxon>Pterygota</taxon>
        <taxon>Neoptera</taxon>
        <taxon>Endopterygota</taxon>
        <taxon>Lepidoptera</taxon>
        <taxon>Glossata</taxon>
        <taxon>Ditrysia</taxon>
        <taxon>Papilionoidea</taxon>
        <taxon>Pieridae</taxon>
        <taxon>Pierinae</taxon>
        <taxon>Pieris</taxon>
    </lineage>
</organism>
<dbReference type="Gene3D" id="1.20.1250.20">
    <property type="entry name" value="MFS general substrate transporter like domains"/>
    <property type="match status" value="3"/>
</dbReference>